<reference evidence="2" key="1">
    <citation type="submission" date="2022-11" db="UniProtKB">
        <authorList>
            <consortium name="WormBaseParasite"/>
        </authorList>
    </citation>
    <scope>IDENTIFICATION</scope>
</reference>
<accession>A0A915L8E1</accession>
<protein>
    <submittedName>
        <fullName evidence="2">Uncharacterized protein</fullName>
    </submittedName>
</protein>
<keyword evidence="1" id="KW-1185">Reference proteome</keyword>
<dbReference type="AlphaFoldDB" id="A0A915L8E1"/>
<name>A0A915L8E1_ROMCU</name>
<proteinExistence type="predicted"/>
<sequence>MQVPMVRFLQKNDEYTVGKPFAQSFYSKIFHAKNRYENPVMYPSKKTQANYCEIKSRILLITQKLKKLMFPMTEKFDKAFELAFIE</sequence>
<dbReference type="Proteomes" id="UP000887565">
    <property type="component" value="Unplaced"/>
</dbReference>
<dbReference type="WBParaSite" id="nRc.2.0.1.t47385-RA">
    <property type="protein sequence ID" value="nRc.2.0.1.t47385-RA"/>
    <property type="gene ID" value="nRc.2.0.1.g47385"/>
</dbReference>
<organism evidence="1 2">
    <name type="scientific">Romanomermis culicivorax</name>
    <name type="common">Nematode worm</name>
    <dbReference type="NCBI Taxonomy" id="13658"/>
    <lineage>
        <taxon>Eukaryota</taxon>
        <taxon>Metazoa</taxon>
        <taxon>Ecdysozoa</taxon>
        <taxon>Nematoda</taxon>
        <taxon>Enoplea</taxon>
        <taxon>Dorylaimia</taxon>
        <taxon>Mermithida</taxon>
        <taxon>Mermithoidea</taxon>
        <taxon>Mermithidae</taxon>
        <taxon>Romanomermis</taxon>
    </lineage>
</organism>
<evidence type="ECO:0000313" key="2">
    <source>
        <dbReference type="WBParaSite" id="nRc.2.0.1.t47385-RA"/>
    </source>
</evidence>
<evidence type="ECO:0000313" key="1">
    <source>
        <dbReference type="Proteomes" id="UP000887565"/>
    </source>
</evidence>